<sequence length="229" mass="22704">MRRRGARMLLTGAAALVLPLAGCSSEPASPSEAATGAETSGSTGAGSAGSAGETAESTATDVVDSFSDGRSTAADSGGASGSGDGADSAGGGGDYAELAGLNVKRADGASARVVFRFEDVGGKSELPSYQVKHLDGYPKAPGSGKPVEMAGQNFLGVTFTHATAGELPDAVEPELPTVAEVRYLGGFEKVQEAAIGVTSCHGAPTKPEYDVSKVDTAVVVEIEAADCSS</sequence>
<feature type="region of interest" description="Disordered" evidence="1">
    <location>
        <begin position="22"/>
        <end position="89"/>
    </location>
</feature>
<name>A0A1G9E7X7_ACTMZ</name>
<evidence type="ECO:0000259" key="3">
    <source>
        <dbReference type="Pfam" id="PF24837"/>
    </source>
</evidence>
<protein>
    <recommendedName>
        <fullName evidence="3">AMIN-like domain-containing protein</fullName>
    </recommendedName>
</protein>
<evidence type="ECO:0000256" key="2">
    <source>
        <dbReference type="SAM" id="SignalP"/>
    </source>
</evidence>
<feature type="domain" description="AMIN-like" evidence="3">
    <location>
        <begin position="112"/>
        <end position="222"/>
    </location>
</feature>
<evidence type="ECO:0000256" key="1">
    <source>
        <dbReference type="SAM" id="MobiDB-lite"/>
    </source>
</evidence>
<dbReference type="RefSeq" id="WP_176798054.1">
    <property type="nucleotide sequence ID" value="NZ_FNFM01000011.1"/>
</dbReference>
<reference evidence="5" key="1">
    <citation type="submission" date="2016-10" db="EMBL/GenBank/DDBJ databases">
        <authorList>
            <person name="Varghese N."/>
            <person name="Submissions S."/>
        </authorList>
    </citation>
    <scope>NUCLEOTIDE SEQUENCE [LARGE SCALE GENOMIC DNA]</scope>
    <source>
        <strain evidence="5">DSM 45460</strain>
    </source>
</reference>
<feature type="chain" id="PRO_5038741157" description="AMIN-like domain-containing protein" evidence="2">
    <location>
        <begin position="29"/>
        <end position="229"/>
    </location>
</feature>
<accession>A0A1G9E7X7</accession>
<feature type="compositionally biased region" description="Low complexity" evidence="1">
    <location>
        <begin position="50"/>
        <end position="60"/>
    </location>
</feature>
<evidence type="ECO:0000313" key="4">
    <source>
        <dbReference type="EMBL" id="SDK72197.1"/>
    </source>
</evidence>
<keyword evidence="5" id="KW-1185">Reference proteome</keyword>
<feature type="compositionally biased region" description="Gly residues" evidence="1">
    <location>
        <begin position="78"/>
        <end position="89"/>
    </location>
</feature>
<dbReference type="EMBL" id="FNFM01000011">
    <property type="protein sequence ID" value="SDK72197.1"/>
    <property type="molecule type" value="Genomic_DNA"/>
</dbReference>
<feature type="compositionally biased region" description="Low complexity" evidence="1">
    <location>
        <begin position="68"/>
        <end position="77"/>
    </location>
</feature>
<feature type="compositionally biased region" description="Low complexity" evidence="1">
    <location>
        <begin position="22"/>
        <end position="42"/>
    </location>
</feature>
<feature type="signal peptide" evidence="2">
    <location>
        <begin position="1"/>
        <end position="28"/>
    </location>
</feature>
<dbReference type="AlphaFoldDB" id="A0A1G9E7X7"/>
<proteinExistence type="predicted"/>
<organism evidence="4 5">
    <name type="scientific">Actinopolyspora mzabensis</name>
    <dbReference type="NCBI Taxonomy" id="995066"/>
    <lineage>
        <taxon>Bacteria</taxon>
        <taxon>Bacillati</taxon>
        <taxon>Actinomycetota</taxon>
        <taxon>Actinomycetes</taxon>
        <taxon>Actinopolysporales</taxon>
        <taxon>Actinopolysporaceae</taxon>
        <taxon>Actinopolyspora</taxon>
    </lineage>
</organism>
<dbReference type="InterPro" id="IPR056303">
    <property type="entry name" value="AMIN-like"/>
</dbReference>
<gene>
    <name evidence="4" type="ORF">SAMN04487820_111174</name>
</gene>
<dbReference type="Proteomes" id="UP000199213">
    <property type="component" value="Unassembled WGS sequence"/>
</dbReference>
<dbReference type="Pfam" id="PF24837">
    <property type="entry name" value="AMIN-like"/>
    <property type="match status" value="1"/>
</dbReference>
<evidence type="ECO:0000313" key="5">
    <source>
        <dbReference type="Proteomes" id="UP000199213"/>
    </source>
</evidence>
<keyword evidence="2" id="KW-0732">Signal</keyword>